<accession>A0A942Z4V4</accession>
<dbReference type="Proteomes" id="UP000676456">
    <property type="component" value="Unassembled WGS sequence"/>
</dbReference>
<dbReference type="Pfam" id="PF14501">
    <property type="entry name" value="HATPase_c_5"/>
    <property type="match status" value="1"/>
</dbReference>
<dbReference type="InterPro" id="IPR032834">
    <property type="entry name" value="NatK-like_C"/>
</dbReference>
<reference evidence="3 4" key="1">
    <citation type="submission" date="2021-05" db="EMBL/GenBank/DDBJ databases">
        <title>Novel Bacillus species.</title>
        <authorList>
            <person name="Liu G."/>
        </authorList>
    </citation>
    <scope>NUCLEOTIDE SEQUENCE [LARGE SCALE GENOMIC DNA]</scope>
    <source>
        <strain evidence="3 4">FJAT-49682</strain>
    </source>
</reference>
<comment type="caution">
    <text evidence="3">The sequence shown here is derived from an EMBL/GenBank/DDBJ whole genome shotgun (WGS) entry which is preliminary data.</text>
</comment>
<dbReference type="PANTHER" id="PTHR40448:SF1">
    <property type="entry name" value="TWO-COMPONENT SENSOR HISTIDINE KINASE"/>
    <property type="match status" value="1"/>
</dbReference>
<feature type="transmembrane region" description="Helical" evidence="1">
    <location>
        <begin position="6"/>
        <end position="32"/>
    </location>
</feature>
<protein>
    <submittedName>
        <fullName evidence="3">GHKL domain-containing protein</fullName>
    </submittedName>
</protein>
<proteinExistence type="predicted"/>
<dbReference type="PANTHER" id="PTHR40448">
    <property type="entry name" value="TWO-COMPONENT SENSOR HISTIDINE KINASE"/>
    <property type="match status" value="1"/>
</dbReference>
<dbReference type="SUPFAM" id="SSF55874">
    <property type="entry name" value="ATPase domain of HSP90 chaperone/DNA topoisomerase II/histidine kinase"/>
    <property type="match status" value="1"/>
</dbReference>
<dbReference type="InterPro" id="IPR036890">
    <property type="entry name" value="HATPase_C_sf"/>
</dbReference>
<evidence type="ECO:0000313" key="3">
    <source>
        <dbReference type="EMBL" id="MBS4224069.1"/>
    </source>
</evidence>
<dbReference type="EMBL" id="JAGYPN010000003">
    <property type="protein sequence ID" value="MBS4224069.1"/>
    <property type="molecule type" value="Genomic_DNA"/>
</dbReference>
<sequence>MIMLIPWIVAIVWTASINSLMMTGLLVPGAIWQLFEFNRKPVPCSWKVITAGMHSSWLLAAILTDSPYITVGLLLQLGALKFMSLSFRSEMDKNKAMIGNYEQQTNLLHELRQQRHDLQKYTAVLQHTENIDTYKNEIRDRYTEIDDLLRGESNVGAGVLFSYHDQARDKGISLDYHIQQAVSGLPLSDYELVSFISNMLTNALEAAEEYQTKTKKQAEIVFHSRKQTGFWIITCKNHTMPLENETIERIYTKRAHTTKGGSHEGIGTQQIMRIVKKHHGVLDFIAAENNFTLKIKIPDMQNGG</sequence>
<dbReference type="GO" id="GO:0042802">
    <property type="term" value="F:identical protein binding"/>
    <property type="evidence" value="ECO:0007669"/>
    <property type="project" value="TreeGrafter"/>
</dbReference>
<feature type="transmembrane region" description="Helical" evidence="1">
    <location>
        <begin position="68"/>
        <end position="87"/>
    </location>
</feature>
<evidence type="ECO:0000256" key="1">
    <source>
        <dbReference type="SAM" id="Phobius"/>
    </source>
</evidence>
<keyword evidence="1" id="KW-0472">Membrane</keyword>
<keyword evidence="1" id="KW-0812">Transmembrane</keyword>
<keyword evidence="1" id="KW-1133">Transmembrane helix</keyword>
<name>A0A942Z4V4_9BACI</name>
<keyword evidence="4" id="KW-1185">Reference proteome</keyword>
<evidence type="ECO:0000313" key="4">
    <source>
        <dbReference type="Proteomes" id="UP000676456"/>
    </source>
</evidence>
<dbReference type="Gene3D" id="3.30.565.10">
    <property type="entry name" value="Histidine kinase-like ATPase, C-terminal domain"/>
    <property type="match status" value="1"/>
</dbReference>
<dbReference type="AlphaFoldDB" id="A0A942Z4V4"/>
<evidence type="ECO:0000259" key="2">
    <source>
        <dbReference type="Pfam" id="PF14501"/>
    </source>
</evidence>
<gene>
    <name evidence="3" type="ORF">KHA91_15100</name>
</gene>
<feature type="domain" description="Sensor histidine kinase NatK-like C-terminal" evidence="2">
    <location>
        <begin position="191"/>
        <end position="298"/>
    </location>
</feature>
<organism evidence="3 4">
    <name type="scientific">Lederbergia citrea</name>
    <dbReference type="NCBI Taxonomy" id="2833581"/>
    <lineage>
        <taxon>Bacteria</taxon>
        <taxon>Bacillati</taxon>
        <taxon>Bacillota</taxon>
        <taxon>Bacilli</taxon>
        <taxon>Bacillales</taxon>
        <taxon>Bacillaceae</taxon>
        <taxon>Lederbergia</taxon>
    </lineage>
</organism>